<feature type="compositionally biased region" description="Low complexity" evidence="6">
    <location>
        <begin position="629"/>
        <end position="638"/>
    </location>
</feature>
<evidence type="ECO:0000256" key="4">
    <source>
        <dbReference type="ARBA" id="ARBA00021397"/>
    </source>
</evidence>
<dbReference type="OrthoDB" id="4097008at2759"/>
<comment type="subcellular location">
    <subcellularLocation>
        <location evidence="2">Peroxisome membrane</location>
        <topology evidence="2">Peripheral membrane protein</topology>
    </subcellularLocation>
</comment>
<evidence type="ECO:0000256" key="6">
    <source>
        <dbReference type="SAM" id="MobiDB-lite"/>
    </source>
</evidence>
<feature type="compositionally biased region" description="Polar residues" evidence="6">
    <location>
        <begin position="306"/>
        <end position="320"/>
    </location>
</feature>
<feature type="compositionally biased region" description="Polar residues" evidence="6">
    <location>
        <begin position="591"/>
        <end position="606"/>
    </location>
</feature>
<name>W9YRK2_9EURO</name>
<evidence type="ECO:0000256" key="2">
    <source>
        <dbReference type="ARBA" id="ARBA00004421"/>
    </source>
</evidence>
<dbReference type="STRING" id="1182542.W9YRK2"/>
<keyword evidence="8" id="KW-1185">Reference proteome</keyword>
<dbReference type="Proteomes" id="UP000019478">
    <property type="component" value="Unassembled WGS sequence"/>
</dbReference>
<dbReference type="AlphaFoldDB" id="W9YRK2"/>
<feature type="compositionally biased region" description="Polar residues" evidence="6">
    <location>
        <begin position="273"/>
        <end position="282"/>
    </location>
</feature>
<feature type="region of interest" description="Disordered" evidence="6">
    <location>
        <begin position="57"/>
        <end position="77"/>
    </location>
</feature>
<dbReference type="eggNOG" id="ENOG502S7ZC">
    <property type="taxonomic scope" value="Eukaryota"/>
</dbReference>
<feature type="region of interest" description="Disordered" evidence="6">
    <location>
        <begin position="198"/>
        <end position="505"/>
    </location>
</feature>
<dbReference type="EMBL" id="AMGY01000004">
    <property type="protein sequence ID" value="EXJ84894.1"/>
    <property type="molecule type" value="Genomic_DNA"/>
</dbReference>
<dbReference type="RefSeq" id="XP_007733879.1">
    <property type="nucleotide sequence ID" value="XM_007735689.1"/>
</dbReference>
<protein>
    <recommendedName>
        <fullName evidence="4">Inheritance of peroxisomes protein 1</fullName>
    </recommendedName>
</protein>
<dbReference type="HOGENOM" id="CLU_364859_0_0_1"/>
<gene>
    <name evidence="7" type="ORF">A1O3_05569</name>
</gene>
<comment type="function">
    <text evidence="1">Required for peroxisome inheritance.</text>
</comment>
<dbReference type="GeneID" id="19169679"/>
<feature type="compositionally biased region" description="Polar residues" evidence="6">
    <location>
        <begin position="223"/>
        <end position="240"/>
    </location>
</feature>
<feature type="compositionally biased region" description="Basic and acidic residues" evidence="6">
    <location>
        <begin position="285"/>
        <end position="305"/>
    </location>
</feature>
<dbReference type="Pfam" id="PF12634">
    <property type="entry name" value="Inp1"/>
    <property type="match status" value="1"/>
</dbReference>
<feature type="region of interest" description="Disordered" evidence="6">
    <location>
        <begin position="521"/>
        <end position="543"/>
    </location>
</feature>
<comment type="similarity">
    <text evidence="3">Belongs to the INP1 family.</text>
</comment>
<evidence type="ECO:0000256" key="3">
    <source>
        <dbReference type="ARBA" id="ARBA00010707"/>
    </source>
</evidence>
<accession>W9YRK2</accession>
<feature type="region of interest" description="Disordered" evidence="6">
    <location>
        <begin position="691"/>
        <end position="722"/>
    </location>
</feature>
<comment type="caution">
    <text evidence="7">The sequence shown here is derived from an EMBL/GenBank/DDBJ whole genome shotgun (WGS) entry which is preliminary data.</text>
</comment>
<sequence>MASSPSYGDRPPLQSYRRSFTAPPRVLSLHERAGLNEADADFNILYSHPSARIIAFSPPTDSIPRNSKEPLPETDYPVDTVETLPWRSRTEMLAATGPIVIEKVRGSGHFLKSADQKVIHTIMRNSQCWCVDGESKFVLRIGKFRYYRIELPSETEADKEKVEELKAVLTKVLRFERTPCPFKRAFHVDLPDDAITPRRKGAWKRKQAPLSTTPNTDPLPLQRTKTTRTWSLQGQATPTPLQAYGRRGSDYGFSTSRGPSPRPQSDAGGYRSATPSSLASSEEASDTRHDEGSSEDGSHQDETSYKQRGSSVPPNLSQPLESPVIHTEPGPSGQQSETETERAELQGIANDPSLHAVAIPSIEAHREDAGPPAGDLCAEALEESVSEKADTKEDERGDEEESAPQQVSRLSTIEVLEPDLSLIDEANDASGDATAEPAQEQSFTKRADSDSAPTTSEAIEHFDSRPADHPQGQDLLMSQSEELGGLEILPGSPTPDDRVLSRVSSVDSFHTTNSLTQELLAEHAEGEDFEETPHTEQLDPFSTNIRQHRRELSELTVTASTVDEHSEQNVDLRSSTSDSREEASTPALGRSSASESSWPDVQTPSPANDGLRRRVKRSRSLSPLPPSPTLFSPSSPSRGGHFTAAILQKACDVALVKPMEAVVLLVHILARIASGATVHDLLSGDLFRRPEQHRRRSSFPDQVSSLQPDSEDEDDFGVPLRGRLPNVEVKSTTAAVKDDDVDSIFDLD</sequence>
<evidence type="ECO:0000256" key="5">
    <source>
        <dbReference type="ARBA" id="ARBA00023136"/>
    </source>
</evidence>
<feature type="compositionally biased region" description="Basic and acidic residues" evidence="6">
    <location>
        <begin position="385"/>
        <end position="395"/>
    </location>
</feature>
<feature type="compositionally biased region" description="Basic and acidic residues" evidence="6">
    <location>
        <begin position="521"/>
        <end position="537"/>
    </location>
</feature>
<dbReference type="GO" id="GO:0045033">
    <property type="term" value="P:peroxisome inheritance"/>
    <property type="evidence" value="ECO:0007669"/>
    <property type="project" value="InterPro"/>
</dbReference>
<feature type="compositionally biased region" description="Basic residues" evidence="6">
    <location>
        <begin position="198"/>
        <end position="207"/>
    </location>
</feature>
<evidence type="ECO:0000313" key="7">
    <source>
        <dbReference type="EMBL" id="EXJ84894.1"/>
    </source>
</evidence>
<dbReference type="InterPro" id="IPR024758">
    <property type="entry name" value="Inp1"/>
</dbReference>
<evidence type="ECO:0000313" key="8">
    <source>
        <dbReference type="Proteomes" id="UP000019478"/>
    </source>
</evidence>
<reference evidence="7 8" key="1">
    <citation type="submission" date="2013-03" db="EMBL/GenBank/DDBJ databases">
        <title>The Genome Sequence of Capronia epimyces CBS 606.96.</title>
        <authorList>
            <consortium name="The Broad Institute Genomics Platform"/>
            <person name="Cuomo C."/>
            <person name="de Hoog S."/>
            <person name="Gorbushina A."/>
            <person name="Walker B."/>
            <person name="Young S.K."/>
            <person name="Zeng Q."/>
            <person name="Gargeya S."/>
            <person name="Fitzgerald M."/>
            <person name="Haas B."/>
            <person name="Abouelleil A."/>
            <person name="Allen A.W."/>
            <person name="Alvarado L."/>
            <person name="Arachchi H.M."/>
            <person name="Berlin A.M."/>
            <person name="Chapman S.B."/>
            <person name="Gainer-Dewar J."/>
            <person name="Goldberg J."/>
            <person name="Griggs A."/>
            <person name="Gujja S."/>
            <person name="Hansen M."/>
            <person name="Howarth C."/>
            <person name="Imamovic A."/>
            <person name="Ireland A."/>
            <person name="Larimer J."/>
            <person name="McCowan C."/>
            <person name="Murphy C."/>
            <person name="Pearson M."/>
            <person name="Poon T.W."/>
            <person name="Priest M."/>
            <person name="Roberts A."/>
            <person name="Saif S."/>
            <person name="Shea T."/>
            <person name="Sisk P."/>
            <person name="Sykes S."/>
            <person name="Wortman J."/>
            <person name="Nusbaum C."/>
            <person name="Birren B."/>
        </authorList>
    </citation>
    <scope>NUCLEOTIDE SEQUENCE [LARGE SCALE GENOMIC DNA]</scope>
    <source>
        <strain evidence="7 8">CBS 606.96</strain>
    </source>
</reference>
<dbReference type="GO" id="GO:0005780">
    <property type="term" value="C:extrinsic component of intraperoxisomal membrane"/>
    <property type="evidence" value="ECO:0007669"/>
    <property type="project" value="InterPro"/>
</dbReference>
<feature type="region of interest" description="Disordered" evidence="6">
    <location>
        <begin position="557"/>
        <end position="638"/>
    </location>
</feature>
<keyword evidence="5" id="KW-0472">Membrane</keyword>
<organism evidence="7 8">
    <name type="scientific">Capronia epimyces CBS 606.96</name>
    <dbReference type="NCBI Taxonomy" id="1182542"/>
    <lineage>
        <taxon>Eukaryota</taxon>
        <taxon>Fungi</taxon>
        <taxon>Dikarya</taxon>
        <taxon>Ascomycota</taxon>
        <taxon>Pezizomycotina</taxon>
        <taxon>Eurotiomycetes</taxon>
        <taxon>Chaetothyriomycetidae</taxon>
        <taxon>Chaetothyriales</taxon>
        <taxon>Herpotrichiellaceae</taxon>
        <taxon>Capronia</taxon>
    </lineage>
</organism>
<feature type="compositionally biased region" description="Polar residues" evidence="6">
    <location>
        <begin position="699"/>
        <end position="708"/>
    </location>
</feature>
<proteinExistence type="inferred from homology"/>
<evidence type="ECO:0000256" key="1">
    <source>
        <dbReference type="ARBA" id="ARBA00003594"/>
    </source>
</evidence>
<feature type="compositionally biased region" description="Basic and acidic residues" evidence="6">
    <location>
        <begin position="458"/>
        <end position="468"/>
    </location>
</feature>